<dbReference type="Pfam" id="PF07980">
    <property type="entry name" value="SusD_RagB"/>
    <property type="match status" value="1"/>
</dbReference>
<evidence type="ECO:0000256" key="1">
    <source>
        <dbReference type="ARBA" id="ARBA00004442"/>
    </source>
</evidence>
<keyword evidence="9" id="KW-1185">Reference proteome</keyword>
<sequence length="588" mass="66686">MKKILSILTASCILTLSSCEDWLDKYPLAQMSPETFFSNENELQAFSNTFYTIFPGDGLYNEGYDNIVKNEIAAEMRDGRTIPASGSGWTWTDLRKFNTLLEYSGNCKDTDVRNRYDAVARFFRAYFYFEKVKRFGDVPWYAKPLGSADPELKRPRDSREYVMQRMIEDIDFAVRHLPAQRDTYRVTKWTALALKSRFCLFEGTFRKYHGIDGYEHDWKWYLEQAADAAEEFITNSGYSLYTATGTATSYRDLFASENAQDTEVILARDYNSALGVFHNANFYTISASYGKPGMTRKIVDSYLMADGSRFTDKAGWETMEFKQQCSNRDPRLAQTIRTPGYTRIGATAKLAPDLANSITGYHIVKFVTGTAQDAYNKSFNDLPIFRSAEVYLNYAEAKAELGTLTQEDINLSVKRLRDRAGMPNLILDDANAAPDPYLSAAKTGYPNVTGPNKGVILEIRRERTVELAMEGFRYYDIIRWKEGKTFEQPLLGLYIPSKGEYDIDGDGTPDVYFAAKGETPSTTAKLTLVIDQDILFSDGDHGYISPHKNNPGIWNEARDYFYPIPTDDRSLTGGALTQNPGWNDGLDF</sequence>
<reference evidence="8 9" key="1">
    <citation type="submission" date="2016-10" db="EMBL/GenBank/DDBJ databases">
        <authorList>
            <person name="de Groot N.N."/>
        </authorList>
    </citation>
    <scope>NUCLEOTIDE SEQUENCE [LARGE SCALE GENOMIC DNA]</scope>
    <source>
        <strain evidence="8 9">DSM 25383</strain>
    </source>
</reference>
<feature type="domain" description="RagB/SusD" evidence="6">
    <location>
        <begin position="257"/>
        <end position="582"/>
    </location>
</feature>
<dbReference type="PROSITE" id="PS51257">
    <property type="entry name" value="PROKAR_LIPOPROTEIN"/>
    <property type="match status" value="1"/>
</dbReference>
<dbReference type="GO" id="GO:0009279">
    <property type="term" value="C:cell outer membrane"/>
    <property type="evidence" value="ECO:0007669"/>
    <property type="project" value="UniProtKB-SubCell"/>
</dbReference>
<comment type="similarity">
    <text evidence="2">Belongs to the SusD family.</text>
</comment>
<keyword evidence="4" id="KW-0472">Membrane</keyword>
<name>A0A1H4BXI2_9BACT</name>
<dbReference type="SUPFAM" id="SSF48452">
    <property type="entry name" value="TPR-like"/>
    <property type="match status" value="1"/>
</dbReference>
<dbReference type="OrthoDB" id="1031584at2"/>
<evidence type="ECO:0000259" key="6">
    <source>
        <dbReference type="Pfam" id="PF07980"/>
    </source>
</evidence>
<evidence type="ECO:0000256" key="3">
    <source>
        <dbReference type="ARBA" id="ARBA00022729"/>
    </source>
</evidence>
<feature type="domain" description="SusD-like N-terminal" evidence="7">
    <location>
        <begin position="94"/>
        <end position="200"/>
    </location>
</feature>
<dbReference type="AlphaFoldDB" id="A0A1H4BXI2"/>
<accession>A0A1H4BXI2</accession>
<keyword evidence="3" id="KW-0732">Signal</keyword>
<evidence type="ECO:0000256" key="5">
    <source>
        <dbReference type="ARBA" id="ARBA00023237"/>
    </source>
</evidence>
<gene>
    <name evidence="8" type="ORF">SAMN05444145_10485</name>
</gene>
<proteinExistence type="inferred from homology"/>
<dbReference type="Pfam" id="PF14322">
    <property type="entry name" value="SusD-like_3"/>
    <property type="match status" value="1"/>
</dbReference>
<dbReference type="InterPro" id="IPR011990">
    <property type="entry name" value="TPR-like_helical_dom_sf"/>
</dbReference>
<protein>
    <submittedName>
        <fullName evidence="8">Starch-binding associating with outer membrane</fullName>
    </submittedName>
</protein>
<evidence type="ECO:0000256" key="4">
    <source>
        <dbReference type="ARBA" id="ARBA00023136"/>
    </source>
</evidence>
<evidence type="ECO:0000259" key="7">
    <source>
        <dbReference type="Pfam" id="PF14322"/>
    </source>
</evidence>
<dbReference type="Proteomes" id="UP000183253">
    <property type="component" value="Unassembled WGS sequence"/>
</dbReference>
<evidence type="ECO:0000256" key="2">
    <source>
        <dbReference type="ARBA" id="ARBA00006275"/>
    </source>
</evidence>
<dbReference type="STRING" id="1033731.SAMN05444145_10485"/>
<dbReference type="EMBL" id="FNRI01000004">
    <property type="protein sequence ID" value="SEA52891.1"/>
    <property type="molecule type" value="Genomic_DNA"/>
</dbReference>
<comment type="subcellular location">
    <subcellularLocation>
        <location evidence="1">Cell outer membrane</location>
    </subcellularLocation>
</comment>
<dbReference type="RefSeq" id="WP_010262128.1">
    <property type="nucleotide sequence ID" value="NZ_CAEG01000011.1"/>
</dbReference>
<dbReference type="InterPro" id="IPR033985">
    <property type="entry name" value="SusD-like_N"/>
</dbReference>
<organism evidence="8 9">
    <name type="scientific">Alistipes timonensis JC136</name>
    <dbReference type="NCBI Taxonomy" id="1033731"/>
    <lineage>
        <taxon>Bacteria</taxon>
        <taxon>Pseudomonadati</taxon>
        <taxon>Bacteroidota</taxon>
        <taxon>Bacteroidia</taxon>
        <taxon>Bacteroidales</taxon>
        <taxon>Rikenellaceae</taxon>
        <taxon>Alistipes</taxon>
    </lineage>
</organism>
<evidence type="ECO:0000313" key="8">
    <source>
        <dbReference type="EMBL" id="SEA52891.1"/>
    </source>
</evidence>
<evidence type="ECO:0000313" key="9">
    <source>
        <dbReference type="Proteomes" id="UP000183253"/>
    </source>
</evidence>
<dbReference type="InterPro" id="IPR012944">
    <property type="entry name" value="SusD_RagB_dom"/>
</dbReference>
<dbReference type="Gene3D" id="1.25.40.390">
    <property type="match status" value="1"/>
</dbReference>
<keyword evidence="5" id="KW-0998">Cell outer membrane</keyword>